<dbReference type="GO" id="GO:0005886">
    <property type="term" value="C:plasma membrane"/>
    <property type="evidence" value="ECO:0007669"/>
    <property type="project" value="UniProtKB-SubCell"/>
</dbReference>
<keyword evidence="2 7" id="KW-0997">Cell inner membrane</keyword>
<dbReference type="InterPro" id="IPR050817">
    <property type="entry name" value="DjlA_DnaK_co-chaperone"/>
</dbReference>
<evidence type="ECO:0000256" key="1">
    <source>
        <dbReference type="ARBA" id="ARBA00022475"/>
    </source>
</evidence>
<keyword evidence="6 7" id="KW-0143">Chaperone</keyword>
<feature type="region of interest" description="Disordered" evidence="8">
    <location>
        <begin position="231"/>
        <end position="256"/>
    </location>
</feature>
<dbReference type="InterPro" id="IPR007791">
    <property type="entry name" value="DjlA_N"/>
</dbReference>
<dbReference type="InterPro" id="IPR029024">
    <property type="entry name" value="TerB-like"/>
</dbReference>
<dbReference type="AlphaFoldDB" id="A0A1G7S3E7"/>
<evidence type="ECO:0000256" key="7">
    <source>
        <dbReference type="HAMAP-Rule" id="MF_01153"/>
    </source>
</evidence>
<evidence type="ECO:0000256" key="5">
    <source>
        <dbReference type="ARBA" id="ARBA00023136"/>
    </source>
</evidence>
<dbReference type="SUPFAM" id="SSF158682">
    <property type="entry name" value="TerB-like"/>
    <property type="match status" value="1"/>
</dbReference>
<dbReference type="EMBL" id="FNCI01000005">
    <property type="protein sequence ID" value="SDG16969.1"/>
    <property type="molecule type" value="Genomic_DNA"/>
</dbReference>
<dbReference type="STRING" id="284577.SAMN05216571_105164"/>
<dbReference type="InterPro" id="IPR036869">
    <property type="entry name" value="J_dom_sf"/>
</dbReference>
<keyword evidence="1 7" id="KW-1003">Cell membrane</keyword>
<feature type="domain" description="J" evidence="10">
    <location>
        <begin position="188"/>
        <end position="252"/>
    </location>
</feature>
<dbReference type="PROSITE" id="PS50076">
    <property type="entry name" value="DNAJ_2"/>
    <property type="match status" value="1"/>
</dbReference>
<dbReference type="SUPFAM" id="SSF46565">
    <property type="entry name" value="Chaperone J-domain"/>
    <property type="match status" value="1"/>
</dbReference>
<dbReference type="PRINTS" id="PR00625">
    <property type="entry name" value="JDOMAIN"/>
</dbReference>
<comment type="subunit">
    <text evidence="7">Homodimer.</text>
</comment>
<dbReference type="NCBIfam" id="NF006948">
    <property type="entry name" value="PRK09430.1"/>
    <property type="match status" value="1"/>
</dbReference>
<evidence type="ECO:0000256" key="8">
    <source>
        <dbReference type="SAM" id="MobiDB-lite"/>
    </source>
</evidence>
<evidence type="ECO:0000256" key="9">
    <source>
        <dbReference type="SAM" id="Phobius"/>
    </source>
</evidence>
<dbReference type="Proteomes" id="UP000198641">
    <property type="component" value="Unassembled WGS sequence"/>
</dbReference>
<protein>
    <recommendedName>
        <fullName evidence="7">Co-chaperone protein DjlA</fullName>
    </recommendedName>
</protein>
<evidence type="ECO:0000256" key="6">
    <source>
        <dbReference type="ARBA" id="ARBA00023186"/>
    </source>
</evidence>
<dbReference type="PANTHER" id="PTHR24074">
    <property type="entry name" value="CO-CHAPERONE PROTEIN DJLA"/>
    <property type="match status" value="1"/>
</dbReference>
<proteinExistence type="inferred from homology"/>
<dbReference type="RefSeq" id="WP_092525390.1">
    <property type="nucleotide sequence ID" value="NZ_FNCI01000005.1"/>
</dbReference>
<name>A0A1G7S3E7_9GAMM</name>
<keyword evidence="3 7" id="KW-0812">Transmembrane</keyword>
<keyword evidence="4 7" id="KW-1133">Transmembrane helix</keyword>
<dbReference type="SMART" id="SM00271">
    <property type="entry name" value="DnaJ"/>
    <property type="match status" value="1"/>
</dbReference>
<comment type="function">
    <text evidence="7">Regulatory DnaK co-chaperone. Direct interaction between DnaK and DjlA is needed for the induction of the wcaABCDE operon, involved in the synthesis of a colanic acid polysaccharide capsule, possibly through activation of the RcsB/RcsC phosphotransfer signaling pathway. The colanic acid capsule may help the bacterium survive conditions outside the host.</text>
</comment>
<keyword evidence="12" id="KW-1185">Reference proteome</keyword>
<dbReference type="InterPro" id="IPR001623">
    <property type="entry name" value="DnaJ_domain"/>
</dbReference>
<dbReference type="OrthoDB" id="9782583at2"/>
<evidence type="ECO:0000256" key="2">
    <source>
        <dbReference type="ARBA" id="ARBA00022519"/>
    </source>
</evidence>
<reference evidence="11 12" key="1">
    <citation type="submission" date="2016-10" db="EMBL/GenBank/DDBJ databases">
        <authorList>
            <person name="de Groot N.N."/>
        </authorList>
    </citation>
    <scope>NUCLEOTIDE SEQUENCE [LARGE SCALE GENOMIC DNA]</scope>
    <source>
        <strain evidence="11 12">BH539</strain>
    </source>
</reference>
<dbReference type="CDD" id="cd06257">
    <property type="entry name" value="DnaJ"/>
    <property type="match status" value="1"/>
</dbReference>
<feature type="transmembrane region" description="Helical" evidence="9">
    <location>
        <begin position="6"/>
        <end position="32"/>
    </location>
</feature>
<accession>A0A1G7S3E7</accession>
<dbReference type="Pfam" id="PF05099">
    <property type="entry name" value="TerB"/>
    <property type="match status" value="1"/>
</dbReference>
<gene>
    <name evidence="7" type="primary">djlA</name>
    <name evidence="11" type="ORF">SAMN05216571_105164</name>
</gene>
<evidence type="ECO:0000259" key="10">
    <source>
        <dbReference type="PROSITE" id="PS50076"/>
    </source>
</evidence>
<feature type="topological domain" description="Periplasmic" evidence="7">
    <location>
        <begin position="1"/>
        <end position="5"/>
    </location>
</feature>
<keyword evidence="5 7" id="KW-0472">Membrane</keyword>
<evidence type="ECO:0000256" key="4">
    <source>
        <dbReference type="ARBA" id="ARBA00022989"/>
    </source>
</evidence>
<dbReference type="Gene3D" id="1.10.287.110">
    <property type="entry name" value="DnaJ domain"/>
    <property type="match status" value="1"/>
</dbReference>
<dbReference type="GO" id="GO:0051087">
    <property type="term" value="F:protein-folding chaperone binding"/>
    <property type="evidence" value="ECO:0007669"/>
    <property type="project" value="InterPro"/>
</dbReference>
<organism evidence="11 12">
    <name type="scientific">Onishia taeanensis</name>
    <dbReference type="NCBI Taxonomy" id="284577"/>
    <lineage>
        <taxon>Bacteria</taxon>
        <taxon>Pseudomonadati</taxon>
        <taxon>Pseudomonadota</taxon>
        <taxon>Gammaproteobacteria</taxon>
        <taxon>Oceanospirillales</taxon>
        <taxon>Halomonadaceae</taxon>
        <taxon>Onishia</taxon>
    </lineage>
</organism>
<dbReference type="HAMAP" id="MF_01153">
    <property type="entry name" value="DjlA"/>
    <property type="match status" value="1"/>
</dbReference>
<sequence length="256" mass="27727">MLIAIVIGALLGYLIGGPVGLLIGGGLGFWLIQRLKKSLIGKLAGAQAQFLESTFAVMGCMCKADGQVTEDELEASRQLWDRLRLNEAQRAKAREDFTRGKREDFDLEAELAKVRGVVGSQRAMLQVFLQVQLAAIAADGQLHPAEHDMLLRVARGLGCTEAEIAQIEAMLRGGGGAEGGTQGPSLEDSYRVLGVEEDASDADIKKAYRRLMSQNHPDKLAGKGLPESMREMAKERTSEISNAYERIKKARESSAG</sequence>
<evidence type="ECO:0000313" key="11">
    <source>
        <dbReference type="EMBL" id="SDG16969.1"/>
    </source>
</evidence>
<evidence type="ECO:0000256" key="3">
    <source>
        <dbReference type="ARBA" id="ARBA00022692"/>
    </source>
</evidence>
<evidence type="ECO:0000313" key="12">
    <source>
        <dbReference type="Proteomes" id="UP000198641"/>
    </source>
</evidence>
<feature type="topological domain" description="Cytoplasmic" evidence="7">
    <location>
        <begin position="30"/>
        <end position="256"/>
    </location>
</feature>
<dbReference type="InterPro" id="IPR023749">
    <property type="entry name" value="DjlA"/>
</dbReference>
<dbReference type="Gene3D" id="1.10.3680.10">
    <property type="entry name" value="TerB-like"/>
    <property type="match status" value="1"/>
</dbReference>
<dbReference type="Pfam" id="PF00226">
    <property type="entry name" value="DnaJ"/>
    <property type="match status" value="1"/>
</dbReference>
<comment type="domain">
    <text evidence="7">The transmembrane domain is a dimerization domain.</text>
</comment>
<comment type="subcellular location">
    <subcellularLocation>
        <location evidence="7">Cell inner membrane</location>
        <topology evidence="7">Single-pass type III membrane protein</topology>
    </subcellularLocation>
</comment>
<feature type="compositionally biased region" description="Basic and acidic residues" evidence="8">
    <location>
        <begin position="245"/>
        <end position="256"/>
    </location>
</feature>
<dbReference type="CDD" id="cd07316">
    <property type="entry name" value="terB_like_DjlA"/>
    <property type="match status" value="1"/>
</dbReference>